<protein>
    <submittedName>
        <fullName evidence="2">Recombinase family protein</fullName>
    </submittedName>
</protein>
<reference evidence="2" key="1">
    <citation type="submission" date="2023-05" db="EMBL/GenBank/DDBJ databases">
        <title>Comparative genomics of Bacillaceae isolates and their secondary metabolite potential.</title>
        <authorList>
            <person name="Song L."/>
            <person name="Nielsen L.J."/>
            <person name="Mohite O."/>
            <person name="Xu X."/>
            <person name="Weber T."/>
            <person name="Kovacs A.T."/>
        </authorList>
    </citation>
    <scope>NUCLEOTIDE SEQUENCE</scope>
    <source>
        <strain evidence="2">XLM17</strain>
    </source>
</reference>
<dbReference type="Gene3D" id="3.40.50.1390">
    <property type="entry name" value="Resolvase, N-terminal catalytic domain"/>
    <property type="match status" value="1"/>
</dbReference>
<dbReference type="Pfam" id="PF00239">
    <property type="entry name" value="Resolvase"/>
    <property type="match status" value="1"/>
</dbReference>
<proteinExistence type="predicted"/>
<accession>A0AA95SAZ1</accession>
<feature type="domain" description="Resolvase/invertase-type recombinase catalytic" evidence="1">
    <location>
        <begin position="10"/>
        <end position="134"/>
    </location>
</feature>
<dbReference type="KEGG" id="nnv:QNH39_27785"/>
<name>A0AA95SAZ1_9BACI</name>
<evidence type="ECO:0000313" key="3">
    <source>
        <dbReference type="Proteomes" id="UP001178288"/>
    </source>
</evidence>
<dbReference type="EMBL" id="CP126114">
    <property type="protein sequence ID" value="WHY86322.1"/>
    <property type="molecule type" value="Genomic_DNA"/>
</dbReference>
<dbReference type="GO" id="GO:0000150">
    <property type="term" value="F:DNA strand exchange activity"/>
    <property type="evidence" value="ECO:0007669"/>
    <property type="project" value="InterPro"/>
</dbReference>
<dbReference type="SUPFAM" id="SSF53041">
    <property type="entry name" value="Resolvase-like"/>
    <property type="match status" value="1"/>
</dbReference>
<dbReference type="Proteomes" id="UP001178288">
    <property type="component" value="Chromosome"/>
</dbReference>
<dbReference type="RefSeq" id="WP_066094309.1">
    <property type="nucleotide sequence ID" value="NZ_CP126114.1"/>
</dbReference>
<sequence>MINENITNTVGIYIRVTRDRKCYSLDNQITLGTELAQKAFGQIVNVEYYVEEGSDSVTQPQLSEILCDAEDGKLQAVITFDLSRIDPLLSVSLKLVELFHEAKVRFISIRQGEYDTHKSKATYNLLSCFSKLQHQD</sequence>
<evidence type="ECO:0000313" key="2">
    <source>
        <dbReference type="EMBL" id="WHY86322.1"/>
    </source>
</evidence>
<evidence type="ECO:0000259" key="1">
    <source>
        <dbReference type="SMART" id="SM00857"/>
    </source>
</evidence>
<dbReference type="InterPro" id="IPR036162">
    <property type="entry name" value="Resolvase-like_N_sf"/>
</dbReference>
<dbReference type="GO" id="GO:0003677">
    <property type="term" value="F:DNA binding"/>
    <property type="evidence" value="ECO:0007669"/>
    <property type="project" value="InterPro"/>
</dbReference>
<dbReference type="InterPro" id="IPR006119">
    <property type="entry name" value="Resolv_N"/>
</dbReference>
<organism evidence="2 3">
    <name type="scientific">Neobacillus novalis</name>
    <dbReference type="NCBI Taxonomy" id="220687"/>
    <lineage>
        <taxon>Bacteria</taxon>
        <taxon>Bacillati</taxon>
        <taxon>Bacillota</taxon>
        <taxon>Bacilli</taxon>
        <taxon>Bacillales</taxon>
        <taxon>Bacillaceae</taxon>
        <taxon>Neobacillus</taxon>
    </lineage>
</organism>
<dbReference type="AlphaFoldDB" id="A0AA95SAZ1"/>
<keyword evidence="3" id="KW-1185">Reference proteome</keyword>
<dbReference type="SMART" id="SM00857">
    <property type="entry name" value="Resolvase"/>
    <property type="match status" value="1"/>
</dbReference>
<gene>
    <name evidence="2" type="ORF">QNH39_27785</name>
</gene>